<dbReference type="Proteomes" id="UP000762676">
    <property type="component" value="Unassembled WGS sequence"/>
</dbReference>
<reference evidence="1 2" key="1">
    <citation type="journal article" date="2021" name="Elife">
        <title>Chloroplast acquisition without the gene transfer in kleptoplastic sea slugs, Plakobranchus ocellatus.</title>
        <authorList>
            <person name="Maeda T."/>
            <person name="Takahashi S."/>
            <person name="Yoshida T."/>
            <person name="Shimamura S."/>
            <person name="Takaki Y."/>
            <person name="Nagai Y."/>
            <person name="Toyoda A."/>
            <person name="Suzuki Y."/>
            <person name="Arimoto A."/>
            <person name="Ishii H."/>
            <person name="Satoh N."/>
            <person name="Nishiyama T."/>
            <person name="Hasebe M."/>
            <person name="Maruyama T."/>
            <person name="Minagawa J."/>
            <person name="Obokata J."/>
            <person name="Shigenobu S."/>
        </authorList>
    </citation>
    <scope>NUCLEOTIDE SEQUENCE [LARGE SCALE GENOMIC DNA]</scope>
</reference>
<sequence length="102" mass="11770">MENRLSQLQKDLTNKTERLENRIVDEISLLRKDFTNKTSYLEDRIISMDRGLGSFMLIMRNNTQAMTMPGDVCSQPLQNDTNYLDNALQKDTSDSVQDPKVI</sequence>
<accession>A0AAV4G884</accession>
<dbReference type="AlphaFoldDB" id="A0AAV4G884"/>
<protein>
    <submittedName>
        <fullName evidence="1">Uncharacterized protein</fullName>
    </submittedName>
</protein>
<proteinExistence type="predicted"/>
<comment type="caution">
    <text evidence="1">The sequence shown here is derived from an EMBL/GenBank/DDBJ whole genome shotgun (WGS) entry which is preliminary data.</text>
</comment>
<evidence type="ECO:0000313" key="1">
    <source>
        <dbReference type="EMBL" id="GFR81346.1"/>
    </source>
</evidence>
<keyword evidence="2" id="KW-1185">Reference proteome</keyword>
<gene>
    <name evidence="1" type="ORF">ElyMa_002338200</name>
</gene>
<organism evidence="1 2">
    <name type="scientific">Elysia marginata</name>
    <dbReference type="NCBI Taxonomy" id="1093978"/>
    <lineage>
        <taxon>Eukaryota</taxon>
        <taxon>Metazoa</taxon>
        <taxon>Spiralia</taxon>
        <taxon>Lophotrochozoa</taxon>
        <taxon>Mollusca</taxon>
        <taxon>Gastropoda</taxon>
        <taxon>Heterobranchia</taxon>
        <taxon>Euthyneura</taxon>
        <taxon>Panpulmonata</taxon>
        <taxon>Sacoglossa</taxon>
        <taxon>Placobranchoidea</taxon>
        <taxon>Plakobranchidae</taxon>
        <taxon>Elysia</taxon>
    </lineage>
</organism>
<dbReference type="EMBL" id="BMAT01004818">
    <property type="protein sequence ID" value="GFR81346.1"/>
    <property type="molecule type" value="Genomic_DNA"/>
</dbReference>
<name>A0AAV4G884_9GAST</name>
<evidence type="ECO:0000313" key="2">
    <source>
        <dbReference type="Proteomes" id="UP000762676"/>
    </source>
</evidence>